<dbReference type="PANTHER" id="PTHR43837:SF1">
    <property type="entry name" value="RIBOSOMAL PROTEIN US12 METHYLTHIOTRANSFERASE RIMO"/>
    <property type="match status" value="1"/>
</dbReference>
<comment type="caution">
    <text evidence="2">The sequence shown here is derived from an EMBL/GenBank/DDBJ whole genome shotgun (WGS) entry which is preliminary data.</text>
</comment>
<dbReference type="GO" id="GO:0005829">
    <property type="term" value="C:cytosol"/>
    <property type="evidence" value="ECO:0007669"/>
    <property type="project" value="TreeGrafter"/>
</dbReference>
<dbReference type="Gene3D" id="3.40.50.12160">
    <property type="entry name" value="Methylthiotransferase, N-terminal domain"/>
    <property type="match status" value="1"/>
</dbReference>
<sequence length="101" mass="11294">MTKNIYCEALGCPKNDVDISHIQGTLLKLHHNIVSQPELADTIIINTCSFIEAASKESIQRILELSEYKQTGHCQKLIVAGCLVERYSTDIQSALPEVDFF</sequence>
<dbReference type="PROSITE" id="PS51449">
    <property type="entry name" value="MTTASE_N"/>
    <property type="match status" value="1"/>
</dbReference>
<dbReference type="EMBL" id="ATBP01000428">
    <property type="protein sequence ID" value="ETR70411.1"/>
    <property type="molecule type" value="Genomic_DNA"/>
</dbReference>
<organism evidence="2 3">
    <name type="scientific">Candidatus Magnetoglobus multicellularis str. Araruama</name>
    <dbReference type="NCBI Taxonomy" id="890399"/>
    <lineage>
        <taxon>Bacteria</taxon>
        <taxon>Pseudomonadati</taxon>
        <taxon>Thermodesulfobacteriota</taxon>
        <taxon>Desulfobacteria</taxon>
        <taxon>Desulfobacterales</taxon>
        <taxon>Desulfobacteraceae</taxon>
        <taxon>Candidatus Magnetoglobus</taxon>
    </lineage>
</organism>
<dbReference type="Proteomes" id="UP000189670">
    <property type="component" value="Unassembled WGS sequence"/>
</dbReference>
<evidence type="ECO:0000313" key="2">
    <source>
        <dbReference type="EMBL" id="ETR70411.1"/>
    </source>
</evidence>
<dbReference type="GO" id="GO:0035599">
    <property type="term" value="F:aspartic acid methylthiotransferase activity"/>
    <property type="evidence" value="ECO:0007669"/>
    <property type="project" value="TreeGrafter"/>
</dbReference>
<gene>
    <name evidence="2" type="ORF">OMM_08834</name>
</gene>
<dbReference type="GO" id="GO:0051539">
    <property type="term" value="F:4 iron, 4 sulfur cluster binding"/>
    <property type="evidence" value="ECO:0007669"/>
    <property type="project" value="UniProtKB-KW"/>
</dbReference>
<feature type="domain" description="MTTase N-terminal" evidence="1">
    <location>
        <begin position="3"/>
        <end position="101"/>
    </location>
</feature>
<evidence type="ECO:0000259" key="1">
    <source>
        <dbReference type="PROSITE" id="PS51449"/>
    </source>
</evidence>
<dbReference type="PANTHER" id="PTHR43837">
    <property type="entry name" value="RIBOSOMAL PROTEIN S12 METHYLTHIOTRANSFERASE RIMO"/>
    <property type="match status" value="1"/>
</dbReference>
<accession>A0A1V1P6F6</accession>
<dbReference type="InterPro" id="IPR038135">
    <property type="entry name" value="Methylthiotransferase_N_sf"/>
</dbReference>
<reference evidence="3" key="1">
    <citation type="submission" date="2012-11" db="EMBL/GenBank/DDBJ databases">
        <authorList>
            <person name="Lucero-Rivera Y.E."/>
            <person name="Tovar-Ramirez D."/>
        </authorList>
    </citation>
    <scope>NUCLEOTIDE SEQUENCE [LARGE SCALE GENOMIC DNA]</scope>
    <source>
        <strain evidence="3">Araruama</strain>
    </source>
</reference>
<evidence type="ECO:0000313" key="3">
    <source>
        <dbReference type="Proteomes" id="UP000189670"/>
    </source>
</evidence>
<dbReference type="InterPro" id="IPR005840">
    <property type="entry name" value="Ribosomal_uS12_MeSTrfase_RimO"/>
</dbReference>
<protein>
    <recommendedName>
        <fullName evidence="1">MTTase N-terminal domain-containing protein</fullName>
    </recommendedName>
</protein>
<dbReference type="InterPro" id="IPR013848">
    <property type="entry name" value="Methylthiotransferase_N"/>
</dbReference>
<dbReference type="Pfam" id="PF00919">
    <property type="entry name" value="UPF0004"/>
    <property type="match status" value="1"/>
</dbReference>
<proteinExistence type="predicted"/>
<name>A0A1V1P6F6_9BACT</name>
<dbReference type="AlphaFoldDB" id="A0A1V1P6F6"/>
<dbReference type="GO" id="GO:0046872">
    <property type="term" value="F:metal ion binding"/>
    <property type="evidence" value="ECO:0007669"/>
    <property type="project" value="UniProtKB-KW"/>
</dbReference>